<feature type="zinc finger region" description="C3H1-type" evidence="1">
    <location>
        <begin position="455"/>
        <end position="482"/>
    </location>
</feature>
<evidence type="ECO:0000259" key="3">
    <source>
        <dbReference type="PROSITE" id="PS50103"/>
    </source>
</evidence>
<protein>
    <recommendedName>
        <fullName evidence="3">C3H1-type domain-containing protein</fullName>
    </recommendedName>
</protein>
<feature type="region of interest" description="Disordered" evidence="2">
    <location>
        <begin position="336"/>
        <end position="413"/>
    </location>
</feature>
<feature type="compositionally biased region" description="Low complexity" evidence="2">
    <location>
        <begin position="337"/>
        <end position="360"/>
    </location>
</feature>
<keyword evidence="1" id="KW-0479">Metal-binding</keyword>
<accession>A0AAN6M5J7</accession>
<sequence>MSWAAVAAGKSIEKSESTAGIDVGKTQCSVIAAAGETSGGGSSMLANNAPPTEAAASGKSVAAAGAVKSPTGPTLGKKKGRHDKKKKVEPKKQSAQMQRFEHSVGNSKKDSSVVDTPAEHTKSFVPPTTTSNTGNSSTGHAQRESTDQAEVTASQSTFRATAISTKPARVASVGQQDLLNTSKTPLEALRNPLDAHKNPLGASETRINAPEDTCQARKNPWSAPKSPFVKNPLEAPKNPLNAHKNPLEAPNTPLEASKNTLEASKNLEASSTTGPSHKHTTSVALPSPNQPTTPPSPSPSPSLPSTIPTPQSLIANLNLPGITYDPFGICISPTAPPGSAAASRAGFKSSSRSSNKGSKAVVAAGSSGRGWTPRGVDVDVDADADAEPGLCLRKPPAQLGPPASTSTSTADADADADALSQLALQQALRIEAQRRIPHAHHELTTTTLFLPPPHPRAPKICPYYPRNKCFFGAECRYLHVLPHELELDTEEEVHASPQRA</sequence>
<keyword evidence="1" id="KW-0862">Zinc</keyword>
<feature type="compositionally biased region" description="Pro residues" evidence="2">
    <location>
        <begin position="288"/>
        <end position="302"/>
    </location>
</feature>
<feature type="compositionally biased region" description="Polar residues" evidence="2">
    <location>
        <begin position="173"/>
        <end position="184"/>
    </location>
</feature>
<organism evidence="4 5">
    <name type="scientific">Pseudopithomyces chartarum</name>
    <dbReference type="NCBI Taxonomy" id="1892770"/>
    <lineage>
        <taxon>Eukaryota</taxon>
        <taxon>Fungi</taxon>
        <taxon>Dikarya</taxon>
        <taxon>Ascomycota</taxon>
        <taxon>Pezizomycotina</taxon>
        <taxon>Dothideomycetes</taxon>
        <taxon>Pleosporomycetidae</taxon>
        <taxon>Pleosporales</taxon>
        <taxon>Massarineae</taxon>
        <taxon>Didymosphaeriaceae</taxon>
        <taxon>Pseudopithomyces</taxon>
    </lineage>
</organism>
<feature type="compositionally biased region" description="Polar residues" evidence="2">
    <location>
        <begin position="148"/>
        <end position="164"/>
    </location>
</feature>
<dbReference type="AlphaFoldDB" id="A0AAN6M5J7"/>
<keyword evidence="5" id="KW-1185">Reference proteome</keyword>
<feature type="compositionally biased region" description="Low complexity" evidence="2">
    <location>
        <begin position="128"/>
        <end position="139"/>
    </location>
</feature>
<dbReference type="Gene3D" id="2.30.30.1190">
    <property type="match status" value="1"/>
</dbReference>
<feature type="region of interest" description="Disordered" evidence="2">
    <location>
        <begin position="1"/>
        <end position="311"/>
    </location>
</feature>
<dbReference type="Proteomes" id="UP001280581">
    <property type="component" value="Unassembled WGS sequence"/>
</dbReference>
<evidence type="ECO:0000313" key="4">
    <source>
        <dbReference type="EMBL" id="KAK3214607.1"/>
    </source>
</evidence>
<dbReference type="EMBL" id="WVTA01000003">
    <property type="protein sequence ID" value="KAK3214607.1"/>
    <property type="molecule type" value="Genomic_DNA"/>
</dbReference>
<evidence type="ECO:0000313" key="5">
    <source>
        <dbReference type="Proteomes" id="UP001280581"/>
    </source>
</evidence>
<evidence type="ECO:0000256" key="2">
    <source>
        <dbReference type="SAM" id="MobiDB-lite"/>
    </source>
</evidence>
<feature type="compositionally biased region" description="Low complexity" evidence="2">
    <location>
        <begin position="403"/>
        <end position="413"/>
    </location>
</feature>
<keyword evidence="1" id="KW-0863">Zinc-finger</keyword>
<evidence type="ECO:0000256" key="1">
    <source>
        <dbReference type="PROSITE-ProRule" id="PRU00723"/>
    </source>
</evidence>
<feature type="compositionally biased region" description="Basic residues" evidence="2">
    <location>
        <begin position="76"/>
        <end position="89"/>
    </location>
</feature>
<dbReference type="PROSITE" id="PS50103">
    <property type="entry name" value="ZF_C3H1"/>
    <property type="match status" value="1"/>
</dbReference>
<feature type="domain" description="C3H1-type" evidence="3">
    <location>
        <begin position="455"/>
        <end position="482"/>
    </location>
</feature>
<dbReference type="GO" id="GO:0008270">
    <property type="term" value="F:zinc ion binding"/>
    <property type="evidence" value="ECO:0007669"/>
    <property type="project" value="UniProtKB-KW"/>
</dbReference>
<reference evidence="4 5" key="1">
    <citation type="submission" date="2021-02" db="EMBL/GenBank/DDBJ databases">
        <title>Genome assembly of Pseudopithomyces chartarum.</title>
        <authorList>
            <person name="Jauregui R."/>
            <person name="Singh J."/>
            <person name="Voisey C."/>
        </authorList>
    </citation>
    <scope>NUCLEOTIDE SEQUENCE [LARGE SCALE GENOMIC DNA]</scope>
    <source>
        <strain evidence="4 5">AGR01</strain>
    </source>
</reference>
<feature type="compositionally biased region" description="Polar residues" evidence="2">
    <location>
        <begin position="257"/>
        <end position="275"/>
    </location>
</feature>
<dbReference type="InterPro" id="IPR000571">
    <property type="entry name" value="Znf_CCCH"/>
</dbReference>
<comment type="caution">
    <text evidence="4">The sequence shown here is derived from an EMBL/GenBank/DDBJ whole genome shotgun (WGS) entry which is preliminary data.</text>
</comment>
<proteinExistence type="predicted"/>
<feature type="compositionally biased region" description="Low complexity" evidence="2">
    <location>
        <begin position="54"/>
        <end position="68"/>
    </location>
</feature>
<feature type="compositionally biased region" description="Basic and acidic residues" evidence="2">
    <location>
        <begin position="99"/>
        <end position="122"/>
    </location>
</feature>
<gene>
    <name evidence="4" type="ORF">GRF29_19g737507</name>
</gene>
<name>A0AAN6M5J7_9PLEO</name>